<sequence>MQLIVWCAVPDVLDGDACGWEEALDLPAPGLVVAEHPLARVLERRLGPRQVGGEVVVRIVEQQVVVDELLARDDAEEVDEALGVVPHDAGDVGAAGVRLEDGEVDVGVGVGGVVEAAARHGVGRGPEAEDAVDVEEVVEEGAVLVPALAGAGGAEDGGEPRQRRVHRGLLAAQERARRGQGVLQGSPRRRRHGQCGGLLGRVRWHGDGDGGL</sequence>
<dbReference type="EMBL" id="OZ075113">
    <property type="protein sequence ID" value="CAL5020361.1"/>
    <property type="molecule type" value="Genomic_DNA"/>
</dbReference>
<name>A0ABC9CIC7_9POAL</name>
<organism evidence="1 2">
    <name type="scientific">Urochloa decumbens</name>
    <dbReference type="NCBI Taxonomy" id="240449"/>
    <lineage>
        <taxon>Eukaryota</taxon>
        <taxon>Viridiplantae</taxon>
        <taxon>Streptophyta</taxon>
        <taxon>Embryophyta</taxon>
        <taxon>Tracheophyta</taxon>
        <taxon>Spermatophyta</taxon>
        <taxon>Magnoliopsida</taxon>
        <taxon>Liliopsida</taxon>
        <taxon>Poales</taxon>
        <taxon>Poaceae</taxon>
        <taxon>PACMAD clade</taxon>
        <taxon>Panicoideae</taxon>
        <taxon>Panicodae</taxon>
        <taxon>Paniceae</taxon>
        <taxon>Melinidinae</taxon>
        <taxon>Urochloa</taxon>
    </lineage>
</organism>
<keyword evidence="2" id="KW-1185">Reference proteome</keyword>
<accession>A0ABC9CIC7</accession>
<evidence type="ECO:0000313" key="1">
    <source>
        <dbReference type="EMBL" id="CAL5020361.1"/>
    </source>
</evidence>
<proteinExistence type="predicted"/>
<protein>
    <submittedName>
        <fullName evidence="1">Uncharacterized protein</fullName>
    </submittedName>
</protein>
<dbReference type="Proteomes" id="UP001497457">
    <property type="component" value="Chromosome 3rd"/>
</dbReference>
<reference evidence="1" key="1">
    <citation type="submission" date="2024-10" db="EMBL/GenBank/DDBJ databases">
        <authorList>
            <person name="Ryan C."/>
        </authorList>
    </citation>
    <scope>NUCLEOTIDE SEQUENCE [LARGE SCALE GENOMIC DNA]</scope>
</reference>
<gene>
    <name evidence="1" type="ORF">URODEC1_LOCUS75318</name>
</gene>
<dbReference type="AlphaFoldDB" id="A0ABC9CIC7"/>
<evidence type="ECO:0000313" key="2">
    <source>
        <dbReference type="Proteomes" id="UP001497457"/>
    </source>
</evidence>